<comment type="caution">
    <text evidence="2">The sequence shown here is derived from an EMBL/GenBank/DDBJ whole genome shotgun (WGS) entry which is preliminary data.</text>
</comment>
<protein>
    <submittedName>
        <fullName evidence="2">Uncharacterized protein</fullName>
    </submittedName>
</protein>
<gene>
    <name evidence="2" type="ORF">C361_05133</name>
</gene>
<accession>A0A854QFU1</accession>
<name>A0A854QFU1_CRYNE</name>
<organism evidence="2 3">
    <name type="scientific">Cryptococcus neoformans Tu259-1</name>
    <dbReference type="NCBI Taxonomy" id="1230072"/>
    <lineage>
        <taxon>Eukaryota</taxon>
        <taxon>Fungi</taxon>
        <taxon>Dikarya</taxon>
        <taxon>Basidiomycota</taxon>
        <taxon>Agaricomycotina</taxon>
        <taxon>Tremellomycetes</taxon>
        <taxon>Tremellales</taxon>
        <taxon>Cryptococcaceae</taxon>
        <taxon>Cryptococcus</taxon>
        <taxon>Cryptococcus neoformans species complex</taxon>
    </lineage>
</organism>
<feature type="region of interest" description="Disordered" evidence="1">
    <location>
        <begin position="1"/>
        <end position="32"/>
    </location>
</feature>
<evidence type="ECO:0000256" key="1">
    <source>
        <dbReference type="SAM" id="MobiDB-lite"/>
    </source>
</evidence>
<reference evidence="2 3" key="1">
    <citation type="submission" date="2017-06" db="EMBL/GenBank/DDBJ databases">
        <title>Global population genomics of the pathogenic fungus Cryptococcus neoformans var. grubii.</title>
        <authorList>
            <person name="Cuomo C."/>
            <person name="Litvintseva A."/>
            <person name="Chen Y."/>
            <person name="Young S."/>
            <person name="Zeng Q."/>
            <person name="Chapman S."/>
            <person name="Gujja S."/>
            <person name="Saif S."/>
            <person name="Birren B."/>
        </authorList>
    </citation>
    <scope>NUCLEOTIDE SEQUENCE [LARGE SCALE GENOMIC DNA]</scope>
    <source>
        <strain evidence="2 3">Tu259-1</strain>
    </source>
</reference>
<dbReference type="EMBL" id="AMKT01000067">
    <property type="protein sequence ID" value="OXG16762.1"/>
    <property type="molecule type" value="Genomic_DNA"/>
</dbReference>
<evidence type="ECO:0000313" key="2">
    <source>
        <dbReference type="EMBL" id="OXG16762.1"/>
    </source>
</evidence>
<dbReference type="OrthoDB" id="10564410at2759"/>
<sequence>MQTSSHHFTSLTEQTNRGSSQPSQSPTIASTSYRPSRDHLWVWSCHPSTQPDAAASTLNESYLLSQMSAYEVAYHNPLFQLDANLPADQQQRNVPMDERFDCSIVSTPINTMPEVQSSQQHETFASIYDWRQSVGPSGS</sequence>
<dbReference type="Proteomes" id="UP000199727">
    <property type="component" value="Unassembled WGS sequence"/>
</dbReference>
<evidence type="ECO:0000313" key="3">
    <source>
        <dbReference type="Proteomes" id="UP000199727"/>
    </source>
</evidence>
<dbReference type="AlphaFoldDB" id="A0A854QFU1"/>
<proteinExistence type="predicted"/>